<dbReference type="SUPFAM" id="SSF53474">
    <property type="entry name" value="alpha/beta-Hydrolases"/>
    <property type="match status" value="1"/>
</dbReference>
<sequence>MMKQTMRRLAAVTCLFSLPVLAGEQIDYQWDNEMFSGYLATPSSVEKGSVVIIHDWDGLTEYEQQRADMLAGMGYRVFALDMFGKGNRPQTLEAKRAATGALYKDRARMQTLIQAGMEAAKSQGIEAPVVAGYCFGGTVTLELARNPQQMPVSGYASFHGGLETPSGQAYSQDIAPLFIAHGGADKAVPMSEFAQLINELEAANLDYWSQVYAGAPHAFTVFGSERYREQADKQSWQAFNQFLSEQLSVDLANQQGI</sequence>
<evidence type="ECO:0000313" key="4">
    <source>
        <dbReference type="Proteomes" id="UP001164676"/>
    </source>
</evidence>
<gene>
    <name evidence="3" type="ORF">N7E60_05385</name>
</gene>
<feature type="chain" id="PRO_5047509496" evidence="1">
    <location>
        <begin position="23"/>
        <end position="257"/>
    </location>
</feature>
<evidence type="ECO:0000256" key="1">
    <source>
        <dbReference type="SAM" id="SignalP"/>
    </source>
</evidence>
<dbReference type="InterPro" id="IPR002925">
    <property type="entry name" value="Dienelactn_hydro"/>
</dbReference>
<reference evidence="3" key="1">
    <citation type="submission" date="2022-09" db="EMBL/GenBank/DDBJ databases">
        <authorList>
            <person name="Li Z.-J."/>
        </authorList>
    </citation>
    <scope>NUCLEOTIDE SEQUENCE</scope>
    <source>
        <strain evidence="3">TGB10</strain>
    </source>
</reference>
<dbReference type="Pfam" id="PF01738">
    <property type="entry name" value="DLH"/>
    <property type="match status" value="1"/>
</dbReference>
<feature type="signal peptide" evidence="1">
    <location>
        <begin position="1"/>
        <end position="22"/>
    </location>
</feature>
<dbReference type="Proteomes" id="UP001164676">
    <property type="component" value="Chromosome"/>
</dbReference>
<evidence type="ECO:0000313" key="3">
    <source>
        <dbReference type="EMBL" id="WBA15703.1"/>
    </source>
</evidence>
<dbReference type="PANTHER" id="PTHR22946:SF0">
    <property type="entry name" value="DIENELACTONE HYDROLASE DOMAIN-CONTAINING PROTEIN"/>
    <property type="match status" value="1"/>
</dbReference>
<protein>
    <submittedName>
        <fullName evidence="3">Dienelactone hydrolase family protein</fullName>
    </submittedName>
</protein>
<keyword evidence="4" id="KW-1185">Reference proteome</keyword>
<proteinExistence type="predicted"/>
<name>A0ABY7LF25_9GAMM</name>
<accession>A0ABY7LF25</accession>
<dbReference type="GO" id="GO:0016787">
    <property type="term" value="F:hydrolase activity"/>
    <property type="evidence" value="ECO:0007669"/>
    <property type="project" value="UniProtKB-KW"/>
</dbReference>
<feature type="domain" description="Dienelactone hydrolase" evidence="2">
    <location>
        <begin position="35"/>
        <end position="245"/>
    </location>
</feature>
<keyword evidence="1" id="KW-0732">Signal</keyword>
<dbReference type="PANTHER" id="PTHR22946">
    <property type="entry name" value="DIENELACTONE HYDROLASE DOMAIN-CONTAINING PROTEIN-RELATED"/>
    <property type="match status" value="1"/>
</dbReference>
<keyword evidence="3" id="KW-0378">Hydrolase</keyword>
<dbReference type="EMBL" id="CP114584">
    <property type="protein sequence ID" value="WBA15703.1"/>
    <property type="molecule type" value="Genomic_DNA"/>
</dbReference>
<dbReference type="InterPro" id="IPR050261">
    <property type="entry name" value="FrsA_esterase"/>
</dbReference>
<dbReference type="Gene3D" id="3.40.50.1820">
    <property type="entry name" value="alpha/beta hydrolase"/>
    <property type="match status" value="1"/>
</dbReference>
<dbReference type="InterPro" id="IPR029058">
    <property type="entry name" value="AB_hydrolase_fold"/>
</dbReference>
<dbReference type="RefSeq" id="WP_269598312.1">
    <property type="nucleotide sequence ID" value="NZ_CP114584.1"/>
</dbReference>
<organism evidence="3 4">
    <name type="scientific">Salinivibrio proteolyticus</name>
    <dbReference type="NCBI Taxonomy" id="334715"/>
    <lineage>
        <taxon>Bacteria</taxon>
        <taxon>Pseudomonadati</taxon>
        <taxon>Pseudomonadota</taxon>
        <taxon>Gammaproteobacteria</taxon>
        <taxon>Vibrionales</taxon>
        <taxon>Vibrionaceae</taxon>
        <taxon>Salinivibrio</taxon>
    </lineage>
</organism>
<evidence type="ECO:0000259" key="2">
    <source>
        <dbReference type="Pfam" id="PF01738"/>
    </source>
</evidence>